<sequence>MKQAFFILFLSFSTVFFGQNIDYNIKKGAVASGYDVVAYFSNQVKKGSKKLTVKHDGVSFRFSSEENLKLFKENPGKYIPQYGGYCAYAVAEKNKKMYIDPEFYEIRDGKLYLFYDPWIGSALENWQEGDVKSKQQKGDKNWETLKHK</sequence>
<dbReference type="NCBIfam" id="NF041384">
    <property type="entry name" value="YHS_seleno_dom"/>
    <property type="match status" value="1"/>
</dbReference>
<organism evidence="1 2">
    <name type="scientific">Tenacibaculum todarodis</name>
    <dbReference type="NCBI Taxonomy" id="1850252"/>
    <lineage>
        <taxon>Bacteria</taxon>
        <taxon>Pseudomonadati</taxon>
        <taxon>Bacteroidota</taxon>
        <taxon>Flavobacteriia</taxon>
        <taxon>Flavobacteriales</taxon>
        <taxon>Flavobacteriaceae</taxon>
        <taxon>Tenacibaculum</taxon>
    </lineage>
</organism>
<evidence type="ECO:0008006" key="3">
    <source>
        <dbReference type="Google" id="ProtNLM"/>
    </source>
</evidence>
<gene>
    <name evidence="1" type="ORF">LPB136_10665</name>
</gene>
<reference evidence="1 2" key="1">
    <citation type="submission" date="2016-11" db="EMBL/GenBank/DDBJ databases">
        <title>Tenacibaculum sp. LPB0136, isolated from marine environment.</title>
        <authorList>
            <person name="Kim E."/>
            <person name="Yi H."/>
        </authorList>
    </citation>
    <scope>NUCLEOTIDE SEQUENCE [LARGE SCALE GENOMIC DNA]</scope>
    <source>
        <strain evidence="1 2">LPB0136</strain>
    </source>
</reference>
<dbReference type="Proteomes" id="UP000181898">
    <property type="component" value="Chromosome"/>
</dbReference>
<accession>A0A1L3JL09</accession>
<evidence type="ECO:0000313" key="2">
    <source>
        <dbReference type="Proteomes" id="UP000181898"/>
    </source>
</evidence>
<dbReference type="AlphaFoldDB" id="A0A1L3JL09"/>
<dbReference type="EMBL" id="CP018155">
    <property type="protein sequence ID" value="APG65799.1"/>
    <property type="molecule type" value="Genomic_DNA"/>
</dbReference>
<evidence type="ECO:0000313" key="1">
    <source>
        <dbReference type="EMBL" id="APG65799.1"/>
    </source>
</evidence>
<proteinExistence type="predicted"/>
<keyword evidence="2" id="KW-1185">Reference proteome</keyword>
<dbReference type="OrthoDB" id="344729at2"/>
<dbReference type="STRING" id="1850252.LPB136_10665"/>
<protein>
    <recommendedName>
        <fullName evidence="3">YHS domain-containing protein</fullName>
    </recommendedName>
</protein>
<name>A0A1L3JL09_9FLAO</name>
<dbReference type="KEGG" id="ten:LPB136_10665"/>
<dbReference type="RefSeq" id="WP_072556323.1">
    <property type="nucleotide sequence ID" value="NZ_CP018155.1"/>
</dbReference>